<feature type="domain" description="Moybdenum cofactor oxidoreductase dimerisation" evidence="1">
    <location>
        <begin position="11"/>
        <end position="57"/>
    </location>
</feature>
<name>A0A0D3CAG9_BRAOL</name>
<evidence type="ECO:0000259" key="1">
    <source>
        <dbReference type="Pfam" id="PF03404"/>
    </source>
</evidence>
<organism evidence="2 3">
    <name type="scientific">Brassica oleracea var. oleracea</name>
    <dbReference type="NCBI Taxonomy" id="109376"/>
    <lineage>
        <taxon>Eukaryota</taxon>
        <taxon>Viridiplantae</taxon>
        <taxon>Streptophyta</taxon>
        <taxon>Embryophyta</taxon>
        <taxon>Tracheophyta</taxon>
        <taxon>Spermatophyta</taxon>
        <taxon>Magnoliopsida</taxon>
        <taxon>eudicotyledons</taxon>
        <taxon>Gunneridae</taxon>
        <taxon>Pentapetalae</taxon>
        <taxon>rosids</taxon>
        <taxon>malvids</taxon>
        <taxon>Brassicales</taxon>
        <taxon>Brassicaceae</taxon>
        <taxon>Brassiceae</taxon>
        <taxon>Brassica</taxon>
    </lineage>
</organism>
<dbReference type="AlphaFoldDB" id="A0A0D3CAG9"/>
<dbReference type="InterPro" id="IPR005066">
    <property type="entry name" value="MoCF_OxRdtse_dimer"/>
</dbReference>
<dbReference type="SUPFAM" id="SSF81296">
    <property type="entry name" value="E set domains"/>
    <property type="match status" value="1"/>
</dbReference>
<dbReference type="GO" id="GO:0020037">
    <property type="term" value="F:heme binding"/>
    <property type="evidence" value="ECO:0007669"/>
    <property type="project" value="TreeGrafter"/>
</dbReference>
<dbReference type="eggNOG" id="KOG0535">
    <property type="taxonomic scope" value="Eukaryota"/>
</dbReference>
<dbReference type="PANTHER" id="PTHR19372:SF7">
    <property type="entry name" value="SULFITE OXIDASE, MITOCHONDRIAL"/>
    <property type="match status" value="1"/>
</dbReference>
<dbReference type="EnsemblPlants" id="Bo5g020830.1">
    <property type="protein sequence ID" value="Bo5g020830.1"/>
    <property type="gene ID" value="Bo5g020830"/>
</dbReference>
<dbReference type="Pfam" id="PF03404">
    <property type="entry name" value="Mo-co_dimer"/>
    <property type="match status" value="1"/>
</dbReference>
<keyword evidence="3" id="KW-1185">Reference proteome</keyword>
<proteinExistence type="predicted"/>
<dbReference type="GO" id="GO:0030151">
    <property type="term" value="F:molybdenum ion binding"/>
    <property type="evidence" value="ECO:0007669"/>
    <property type="project" value="InterPro"/>
</dbReference>
<dbReference type="InterPro" id="IPR014756">
    <property type="entry name" value="Ig_E-set"/>
</dbReference>
<dbReference type="GO" id="GO:0008482">
    <property type="term" value="F:sulfite oxidase activity"/>
    <property type="evidence" value="ECO:0007669"/>
    <property type="project" value="TreeGrafter"/>
</dbReference>
<dbReference type="Gramene" id="Bo5g020830.1">
    <property type="protein sequence ID" value="Bo5g020830.1"/>
    <property type="gene ID" value="Bo5g020830"/>
</dbReference>
<dbReference type="Proteomes" id="UP000032141">
    <property type="component" value="Chromosome C5"/>
</dbReference>
<evidence type="ECO:0000313" key="3">
    <source>
        <dbReference type="Proteomes" id="UP000032141"/>
    </source>
</evidence>
<reference evidence="2 3" key="1">
    <citation type="journal article" date="2014" name="Genome Biol.">
        <title>Transcriptome and methylome profiling reveals relics of genome dominance in the mesopolyploid Brassica oleracea.</title>
        <authorList>
            <person name="Parkin I.A."/>
            <person name="Koh C."/>
            <person name="Tang H."/>
            <person name="Robinson S.J."/>
            <person name="Kagale S."/>
            <person name="Clarke W.E."/>
            <person name="Town C.D."/>
            <person name="Nixon J."/>
            <person name="Krishnakumar V."/>
            <person name="Bidwell S.L."/>
            <person name="Denoeud F."/>
            <person name="Belcram H."/>
            <person name="Links M.G."/>
            <person name="Just J."/>
            <person name="Clarke C."/>
            <person name="Bender T."/>
            <person name="Huebert T."/>
            <person name="Mason A.S."/>
            <person name="Pires J.C."/>
            <person name="Barker G."/>
            <person name="Moore J."/>
            <person name="Walley P.G."/>
            <person name="Manoli S."/>
            <person name="Batley J."/>
            <person name="Edwards D."/>
            <person name="Nelson M.N."/>
            <person name="Wang X."/>
            <person name="Paterson A.H."/>
            <person name="King G."/>
            <person name="Bancroft I."/>
            <person name="Chalhoub B."/>
            <person name="Sharpe A.G."/>
        </authorList>
    </citation>
    <scope>NUCLEOTIDE SEQUENCE</scope>
    <source>
        <strain evidence="2 3">cv. TO1000</strain>
    </source>
</reference>
<evidence type="ECO:0000313" key="2">
    <source>
        <dbReference type="EnsemblPlants" id="Bo5g020830.1"/>
    </source>
</evidence>
<dbReference type="PANTHER" id="PTHR19372">
    <property type="entry name" value="SULFITE REDUCTASE"/>
    <property type="match status" value="1"/>
</dbReference>
<accession>A0A0D3CAG9</accession>
<dbReference type="GO" id="GO:0006790">
    <property type="term" value="P:sulfur compound metabolic process"/>
    <property type="evidence" value="ECO:0007669"/>
    <property type="project" value="TreeGrafter"/>
</dbReference>
<protein>
    <recommendedName>
        <fullName evidence="1">Moybdenum cofactor oxidoreductase dimerisation domain-containing protein</fullName>
    </recommendedName>
</protein>
<dbReference type="GO" id="GO:0005739">
    <property type="term" value="C:mitochondrion"/>
    <property type="evidence" value="ECO:0007669"/>
    <property type="project" value="TreeGrafter"/>
</dbReference>
<sequence length="63" mass="7070">MDQDFIIEIIKVILTSQSTEVIAKAVDSAANVQPENVESVWNLRGVLNTSWHRVLLRLGHSNL</sequence>
<dbReference type="HOGENOM" id="CLU_2888869_0_0_1"/>
<dbReference type="GO" id="GO:0043546">
    <property type="term" value="F:molybdopterin cofactor binding"/>
    <property type="evidence" value="ECO:0007669"/>
    <property type="project" value="TreeGrafter"/>
</dbReference>
<dbReference type="Gene3D" id="2.60.40.650">
    <property type="match status" value="1"/>
</dbReference>
<dbReference type="STRING" id="109376.A0A0D3CAG9"/>
<reference evidence="2" key="2">
    <citation type="submission" date="2015-03" db="UniProtKB">
        <authorList>
            <consortium name="EnsemblPlants"/>
        </authorList>
    </citation>
    <scope>IDENTIFICATION</scope>
</reference>